<evidence type="ECO:0000256" key="1">
    <source>
        <dbReference type="SAM" id="Phobius"/>
    </source>
</evidence>
<feature type="transmembrane region" description="Helical" evidence="1">
    <location>
        <begin position="29"/>
        <end position="55"/>
    </location>
</feature>
<organism evidence="2 3">
    <name type="scientific">Flavobacterium psychrophilum</name>
    <dbReference type="NCBI Taxonomy" id="96345"/>
    <lineage>
        <taxon>Bacteria</taxon>
        <taxon>Pseudomonadati</taxon>
        <taxon>Bacteroidota</taxon>
        <taxon>Flavobacteriia</taxon>
        <taxon>Flavobacteriales</taxon>
        <taxon>Flavobacteriaceae</taxon>
        <taxon>Flavobacterium</taxon>
    </lineage>
</organism>
<feature type="transmembrane region" description="Helical" evidence="1">
    <location>
        <begin position="124"/>
        <end position="151"/>
    </location>
</feature>
<evidence type="ECO:0000313" key="2">
    <source>
        <dbReference type="EMBL" id="QRE03171.1"/>
    </source>
</evidence>
<dbReference type="EMBL" id="CP059075">
    <property type="protein sequence ID" value="QRE03171.1"/>
    <property type="molecule type" value="Genomic_DNA"/>
</dbReference>
<proteinExistence type="predicted"/>
<dbReference type="Proteomes" id="UP000596329">
    <property type="component" value="Chromosome"/>
</dbReference>
<protein>
    <recommendedName>
        <fullName evidence="4">DUF5362 domain-containing protein</fullName>
    </recommendedName>
</protein>
<evidence type="ECO:0000313" key="3">
    <source>
        <dbReference type="Proteomes" id="UP000596329"/>
    </source>
</evidence>
<keyword evidence="1" id="KW-0812">Transmembrane</keyword>
<gene>
    <name evidence="2" type="ORF">H0H26_09705</name>
</gene>
<feature type="transmembrane region" description="Helical" evidence="1">
    <location>
        <begin position="75"/>
        <end position="93"/>
    </location>
</feature>
<reference evidence="2 3" key="1">
    <citation type="submission" date="2020-07" db="EMBL/GenBank/DDBJ databases">
        <title>Genomic characterization of Flavobacterium psychrophilum strains.</title>
        <authorList>
            <person name="Castillo D."/>
            <person name="Jorgensen J."/>
            <person name="Middelboe M."/>
        </authorList>
    </citation>
    <scope>NUCLEOTIDE SEQUENCE [LARGE SCALE GENOMIC DNA]</scope>
    <source>
        <strain evidence="2 3">FPS-R7</strain>
    </source>
</reference>
<sequence length="155" mass="17315">MMENQNNNEMHLNTSALEFLKESAKWSKFLAIIGFVGIGFMVLAAIFMGAVMSMIPMATQTMAFSPLGAIQEFVSIIYLIIAAIYFFPVYYLYKYANDTKIAIENNDSQLLSNGFGFLKSHHKFLGITMIVVLSFYALMFIGLITMVLFAASSVI</sequence>
<accession>A0A7U2R8W7</accession>
<keyword evidence="1" id="KW-0472">Membrane</keyword>
<dbReference type="AlphaFoldDB" id="A0A7U2R8W7"/>
<keyword evidence="1" id="KW-1133">Transmembrane helix</keyword>
<name>A0A7U2R8W7_FLAPS</name>
<dbReference type="RefSeq" id="WP_063742202.1">
    <property type="nucleotide sequence ID" value="NZ_CP059075.1"/>
</dbReference>
<evidence type="ECO:0008006" key="4">
    <source>
        <dbReference type="Google" id="ProtNLM"/>
    </source>
</evidence>